<sequence length="152" mass="17335">MEDWHERWSASEKGLATFSIFPSVWERLKLDFVLTHDLVQFLSGHGNFKAKLYELGLVDDPHCDDCLVPHTMAHVLYDCVRIEDLREILKWKLSLLGHDFDLAVIKAADSDAKALLSEFARKVMRRLSVGNRARGERLAAAPLQPYFGPETV</sequence>
<keyword evidence="2" id="KW-1185">Reference proteome</keyword>
<name>A0ABQ9G011_9NEOP</name>
<accession>A0ABQ9G011</accession>
<evidence type="ECO:0008006" key="3">
    <source>
        <dbReference type="Google" id="ProtNLM"/>
    </source>
</evidence>
<dbReference type="EMBL" id="JARBHB010000023">
    <property type="protein sequence ID" value="KAJ8865503.1"/>
    <property type="molecule type" value="Genomic_DNA"/>
</dbReference>
<comment type="caution">
    <text evidence="1">The sequence shown here is derived from an EMBL/GenBank/DDBJ whole genome shotgun (WGS) entry which is preliminary data.</text>
</comment>
<protein>
    <recommendedName>
        <fullName evidence="3">Reverse transcriptase zinc-binding domain-containing protein</fullName>
    </recommendedName>
</protein>
<gene>
    <name evidence="1" type="ORF">PR048_033752</name>
</gene>
<evidence type="ECO:0000313" key="1">
    <source>
        <dbReference type="EMBL" id="KAJ8865503.1"/>
    </source>
</evidence>
<reference evidence="1 2" key="1">
    <citation type="submission" date="2023-02" db="EMBL/GenBank/DDBJ databases">
        <title>LHISI_Scaffold_Assembly.</title>
        <authorList>
            <person name="Stuart O.P."/>
            <person name="Cleave R."/>
            <person name="Magrath M.J.L."/>
            <person name="Mikheyev A.S."/>
        </authorList>
    </citation>
    <scope>NUCLEOTIDE SEQUENCE [LARGE SCALE GENOMIC DNA]</scope>
    <source>
        <strain evidence="1">Daus_M_001</strain>
        <tissue evidence="1">Leg muscle</tissue>
    </source>
</reference>
<organism evidence="1 2">
    <name type="scientific">Dryococelus australis</name>
    <dbReference type="NCBI Taxonomy" id="614101"/>
    <lineage>
        <taxon>Eukaryota</taxon>
        <taxon>Metazoa</taxon>
        <taxon>Ecdysozoa</taxon>
        <taxon>Arthropoda</taxon>
        <taxon>Hexapoda</taxon>
        <taxon>Insecta</taxon>
        <taxon>Pterygota</taxon>
        <taxon>Neoptera</taxon>
        <taxon>Polyneoptera</taxon>
        <taxon>Phasmatodea</taxon>
        <taxon>Verophasmatodea</taxon>
        <taxon>Anareolatae</taxon>
        <taxon>Phasmatidae</taxon>
        <taxon>Eurycanthinae</taxon>
        <taxon>Dryococelus</taxon>
    </lineage>
</organism>
<dbReference type="Proteomes" id="UP001159363">
    <property type="component" value="Unassembled WGS sequence"/>
</dbReference>
<evidence type="ECO:0000313" key="2">
    <source>
        <dbReference type="Proteomes" id="UP001159363"/>
    </source>
</evidence>
<proteinExistence type="predicted"/>